<keyword evidence="1" id="KW-1185">Reference proteome</keyword>
<sequence length="161" mass="18449">MDTVPFAFCDAVCSSLEKLPGRIIPGVWGAALKDHLNLGRLIRLGLCLEEGQWLCGISSVFDGEVHWKTDFWGSEAYERGLSFEEVLRIPEKYLRFDSFLLTNSMISQYPDPFPVTEEHLVRIVSFAKKFTRSAKLNLLTYPNDRTTGPVRRLQTRNSFYP</sequence>
<dbReference type="Proteomes" id="UP000095287">
    <property type="component" value="Unplaced"/>
</dbReference>
<dbReference type="WBParaSite" id="L893_g12336.t1">
    <property type="protein sequence ID" value="L893_g12336.t1"/>
    <property type="gene ID" value="L893_g12336"/>
</dbReference>
<evidence type="ECO:0000313" key="1">
    <source>
        <dbReference type="Proteomes" id="UP000095287"/>
    </source>
</evidence>
<proteinExistence type="predicted"/>
<accession>A0A1I7Y3D8</accession>
<dbReference type="AlphaFoldDB" id="A0A1I7Y3D8"/>
<reference evidence="2" key="1">
    <citation type="submission" date="2016-11" db="UniProtKB">
        <authorList>
            <consortium name="WormBaseParasite"/>
        </authorList>
    </citation>
    <scope>IDENTIFICATION</scope>
</reference>
<evidence type="ECO:0000313" key="2">
    <source>
        <dbReference type="WBParaSite" id="L893_g12336.t1"/>
    </source>
</evidence>
<name>A0A1I7Y3D8_9BILA</name>
<organism evidence="1 2">
    <name type="scientific">Steinernema glaseri</name>
    <dbReference type="NCBI Taxonomy" id="37863"/>
    <lineage>
        <taxon>Eukaryota</taxon>
        <taxon>Metazoa</taxon>
        <taxon>Ecdysozoa</taxon>
        <taxon>Nematoda</taxon>
        <taxon>Chromadorea</taxon>
        <taxon>Rhabditida</taxon>
        <taxon>Tylenchina</taxon>
        <taxon>Panagrolaimomorpha</taxon>
        <taxon>Strongyloidoidea</taxon>
        <taxon>Steinernematidae</taxon>
        <taxon>Steinernema</taxon>
    </lineage>
</organism>
<protein>
    <submittedName>
        <fullName evidence="2">Uncharacterized protein</fullName>
    </submittedName>
</protein>